<sequence length="79" mass="8357">MGLEAPGSMGKRSVRLVVDRRLSSDSGSQNRVTLPQRSLQGGEVVVVVGAGVVGGSEIAMPDPINHFYPQLPVLFLPQT</sequence>
<dbReference type="Proteomes" id="UP001346869">
    <property type="component" value="Unassembled WGS sequence"/>
</dbReference>
<gene>
    <name evidence="1" type="ORF">PBY51_014788</name>
</gene>
<evidence type="ECO:0000313" key="2">
    <source>
        <dbReference type="Proteomes" id="UP001346869"/>
    </source>
</evidence>
<protein>
    <submittedName>
        <fullName evidence="1">Uncharacterized protein</fullName>
    </submittedName>
</protein>
<proteinExistence type="predicted"/>
<name>A0AAN7WYQ4_ELEMC</name>
<dbReference type="EMBL" id="JAUZQC010000019">
    <property type="protein sequence ID" value="KAK5853653.1"/>
    <property type="molecule type" value="Genomic_DNA"/>
</dbReference>
<organism evidence="1 2">
    <name type="scientific">Eleginops maclovinus</name>
    <name type="common">Patagonian blennie</name>
    <name type="synonym">Eleginus maclovinus</name>
    <dbReference type="NCBI Taxonomy" id="56733"/>
    <lineage>
        <taxon>Eukaryota</taxon>
        <taxon>Metazoa</taxon>
        <taxon>Chordata</taxon>
        <taxon>Craniata</taxon>
        <taxon>Vertebrata</taxon>
        <taxon>Euteleostomi</taxon>
        <taxon>Actinopterygii</taxon>
        <taxon>Neopterygii</taxon>
        <taxon>Teleostei</taxon>
        <taxon>Neoteleostei</taxon>
        <taxon>Acanthomorphata</taxon>
        <taxon>Eupercaria</taxon>
        <taxon>Perciformes</taxon>
        <taxon>Notothenioidei</taxon>
        <taxon>Eleginopidae</taxon>
        <taxon>Eleginops</taxon>
    </lineage>
</organism>
<dbReference type="AlphaFoldDB" id="A0AAN7WYQ4"/>
<reference evidence="1 2" key="2">
    <citation type="journal article" date="2023" name="Mol. Biol. Evol.">
        <title>Genomics of Secondarily Temperate Adaptation in the Only Non-Antarctic Icefish.</title>
        <authorList>
            <person name="Rivera-Colon A.G."/>
            <person name="Rayamajhi N."/>
            <person name="Minhas B.F."/>
            <person name="Madrigal G."/>
            <person name="Bilyk K.T."/>
            <person name="Yoon V."/>
            <person name="Hune M."/>
            <person name="Gregory S."/>
            <person name="Cheng C.H.C."/>
            <person name="Catchen J.M."/>
        </authorList>
    </citation>
    <scope>NUCLEOTIDE SEQUENCE [LARGE SCALE GENOMIC DNA]</scope>
    <source>
        <strain evidence="1">JMC-PN-2008</strain>
    </source>
</reference>
<keyword evidence="2" id="KW-1185">Reference proteome</keyword>
<evidence type="ECO:0000313" key="1">
    <source>
        <dbReference type="EMBL" id="KAK5853653.1"/>
    </source>
</evidence>
<reference evidence="1 2" key="1">
    <citation type="journal article" date="2023" name="Genes (Basel)">
        <title>Chromosome-Level Genome Assembly and Circadian Gene Repertoire of the Patagonia Blennie Eleginops maclovinus-The Closest Ancestral Proxy of Antarctic Cryonotothenioids.</title>
        <authorList>
            <person name="Cheng C.C."/>
            <person name="Rivera-Colon A.G."/>
            <person name="Minhas B.F."/>
            <person name="Wilson L."/>
            <person name="Rayamajhi N."/>
            <person name="Vargas-Chacoff L."/>
            <person name="Catchen J.M."/>
        </authorList>
    </citation>
    <scope>NUCLEOTIDE SEQUENCE [LARGE SCALE GENOMIC DNA]</scope>
    <source>
        <strain evidence="1">JMC-PN-2008</strain>
    </source>
</reference>
<accession>A0AAN7WYQ4</accession>
<comment type="caution">
    <text evidence="1">The sequence shown here is derived from an EMBL/GenBank/DDBJ whole genome shotgun (WGS) entry which is preliminary data.</text>
</comment>